<keyword evidence="6 8" id="KW-0472">Membrane</keyword>
<proteinExistence type="inferred from homology"/>
<evidence type="ECO:0000256" key="6">
    <source>
        <dbReference type="ARBA" id="ARBA00023136"/>
    </source>
</evidence>
<dbReference type="Proteomes" id="UP000467249">
    <property type="component" value="Chromosome"/>
</dbReference>
<name>A0A6N4W8G2_9MYCO</name>
<keyword evidence="5 8" id="KW-1133">Transmembrane helix</keyword>
<feature type="transmembrane region" description="Helical" evidence="8">
    <location>
        <begin position="95"/>
        <end position="117"/>
    </location>
</feature>
<dbReference type="AlphaFoldDB" id="A0A6N4W8G2"/>
<reference evidence="9 10" key="1">
    <citation type="journal article" date="2019" name="Emerg. Microbes Infect.">
        <title>Comprehensive subspecies identification of 175 nontuberculous mycobacteria species based on 7547 genomic profiles.</title>
        <authorList>
            <person name="Matsumoto Y."/>
            <person name="Kinjo T."/>
            <person name="Motooka D."/>
            <person name="Nabeya D."/>
            <person name="Jung N."/>
            <person name="Uechi K."/>
            <person name="Horii T."/>
            <person name="Iida T."/>
            <person name="Fujita J."/>
            <person name="Nakamura S."/>
        </authorList>
    </citation>
    <scope>NUCLEOTIDE SEQUENCE [LARGE SCALE GENOMIC DNA]</scope>
    <source>
        <strain evidence="9 10">JCM 30275</strain>
    </source>
</reference>
<dbReference type="KEGG" id="many:MANY_21550"/>
<evidence type="ECO:0000313" key="9">
    <source>
        <dbReference type="EMBL" id="BBZ76818.1"/>
    </source>
</evidence>
<evidence type="ECO:0000313" key="10">
    <source>
        <dbReference type="Proteomes" id="UP000467249"/>
    </source>
</evidence>
<comment type="similarity">
    <text evidence="2">Belongs to the MmpS family.</text>
</comment>
<evidence type="ECO:0000256" key="1">
    <source>
        <dbReference type="ARBA" id="ARBA00004236"/>
    </source>
</evidence>
<feature type="compositionally biased region" description="Low complexity" evidence="7">
    <location>
        <begin position="44"/>
        <end position="60"/>
    </location>
</feature>
<keyword evidence="10" id="KW-1185">Reference proteome</keyword>
<keyword evidence="4 8" id="KW-0812">Transmembrane</keyword>
<evidence type="ECO:0000256" key="8">
    <source>
        <dbReference type="SAM" id="Phobius"/>
    </source>
</evidence>
<organism evidence="9 10">
    <name type="scientific">Mycolicibacterium anyangense</name>
    <dbReference type="NCBI Taxonomy" id="1431246"/>
    <lineage>
        <taxon>Bacteria</taxon>
        <taxon>Bacillati</taxon>
        <taxon>Actinomycetota</taxon>
        <taxon>Actinomycetes</taxon>
        <taxon>Mycobacteriales</taxon>
        <taxon>Mycobacteriaceae</taxon>
        <taxon>Mycolicibacterium</taxon>
    </lineage>
</organism>
<keyword evidence="3" id="KW-1003">Cell membrane</keyword>
<dbReference type="EMBL" id="AP022620">
    <property type="protein sequence ID" value="BBZ76818.1"/>
    <property type="molecule type" value="Genomic_DNA"/>
</dbReference>
<gene>
    <name evidence="9" type="ORF">MANY_21550</name>
</gene>
<comment type="subcellular location">
    <subcellularLocation>
        <location evidence="1">Cell membrane</location>
    </subcellularLocation>
</comment>
<evidence type="ECO:0000256" key="3">
    <source>
        <dbReference type="ARBA" id="ARBA00022475"/>
    </source>
</evidence>
<sequence>MGCRQSVACKHEVAMTDPRNDPRRAQWSDPTQQIGNGYPPNPDPAYAGQYYGYGSGYVPPATQPTEQLPTYWQPGAGYPPADPPPPPEPPKSPRWLWILAGVAVLLVVGLVIALVIVTSSSRESTVAVPIPPVTGTSTAPSAPSTTRFPLPTTSQSTLPTPSAAPTAPLPGETTSPTGTDTVVYTVDGEGRAINITYVDTGGIMQTEFNVQLPWSKEVSLTSPARSSASVAVVNVGRDVTCSVTVNGVQVRQRSGRGLTICTGAV</sequence>
<evidence type="ECO:0000256" key="5">
    <source>
        <dbReference type="ARBA" id="ARBA00022989"/>
    </source>
</evidence>
<protein>
    <recommendedName>
        <fullName evidence="11">Transport accessory protein MmpS3</fullName>
    </recommendedName>
</protein>
<dbReference type="InterPro" id="IPR038468">
    <property type="entry name" value="MmpS_C"/>
</dbReference>
<feature type="compositionally biased region" description="Low complexity" evidence="7">
    <location>
        <begin position="133"/>
        <end position="170"/>
    </location>
</feature>
<evidence type="ECO:0000256" key="7">
    <source>
        <dbReference type="SAM" id="MobiDB-lite"/>
    </source>
</evidence>
<evidence type="ECO:0000256" key="4">
    <source>
        <dbReference type="ARBA" id="ARBA00022692"/>
    </source>
</evidence>
<evidence type="ECO:0000256" key="2">
    <source>
        <dbReference type="ARBA" id="ARBA00007531"/>
    </source>
</evidence>
<dbReference type="GO" id="GO:0005886">
    <property type="term" value="C:plasma membrane"/>
    <property type="evidence" value="ECO:0007669"/>
    <property type="project" value="UniProtKB-SubCell"/>
</dbReference>
<feature type="compositionally biased region" description="Basic and acidic residues" evidence="7">
    <location>
        <begin position="14"/>
        <end position="26"/>
    </location>
</feature>
<feature type="region of interest" description="Disordered" evidence="7">
    <location>
        <begin position="132"/>
        <end position="179"/>
    </location>
</feature>
<dbReference type="Gene3D" id="2.60.40.2880">
    <property type="entry name" value="MmpS1-5, C-terminal soluble domain"/>
    <property type="match status" value="1"/>
</dbReference>
<dbReference type="InterPro" id="IPR008693">
    <property type="entry name" value="MmpS"/>
</dbReference>
<feature type="compositionally biased region" description="Pro residues" evidence="7">
    <location>
        <begin position="80"/>
        <end position="89"/>
    </location>
</feature>
<dbReference type="Pfam" id="PF05423">
    <property type="entry name" value="Mycobact_memb"/>
    <property type="match status" value="1"/>
</dbReference>
<accession>A0A6N4W8G2</accession>
<evidence type="ECO:0008006" key="11">
    <source>
        <dbReference type="Google" id="ProtNLM"/>
    </source>
</evidence>
<feature type="region of interest" description="Disordered" evidence="7">
    <location>
        <begin position="14"/>
        <end position="89"/>
    </location>
</feature>